<evidence type="ECO:0000313" key="7">
    <source>
        <dbReference type="Proteomes" id="UP001648503"/>
    </source>
</evidence>
<sequence length="526" mass="58165">MELCLEIRYALIDLGHSYFSATGSTQRTETSDEFKRLEVDTEERKSCIERFHNALDGWYKTMIKRPSLSLEEKIQRSPMQFMSNSMILFGSFLPQDSIYGQAILKSGQVHDILATEELNLSAEIRDGILNSLTTTLDSVKEYYQLHKKLENRRLDFDAKLNKVHKTKKESPELEEETRACQAKYEETLTLLTEKMIELNTDSVNDLQDLLTMVDAELAYHEKATTLLSDLKHSLSDIPRQARSNIVFPLHTRENSVRSNSSMNADSDRKVNLNGGYMLPGMAKHTDPETTIVAGVSNVPMSPSSMRKPRPPSTAKPPIKRVKVLFDFDSEDPGELTIRIGDIVNVIAEIDEGWWKGEVADGSGRSGMFPSNYCEIINSAPSVPNRSSKVPSNFTTSHPEPSITINPNTAMAVASTTSRLLAPTSSTSSGFNSRMAQSHSLSSLDAAQPNQQSVTITSSQAMSAFSLASRATQSIPVPRETFPPMRSASHLGIASAETAPVCGLCGCSDYVAHAFKIGQCNNCYHKH</sequence>
<gene>
    <name evidence="6" type="ORF">BASA50_009892</name>
</gene>
<evidence type="ECO:0000256" key="1">
    <source>
        <dbReference type="ARBA" id="ARBA00022443"/>
    </source>
</evidence>
<comment type="caution">
    <text evidence="6">The sequence shown here is derived from an EMBL/GenBank/DDBJ whole genome shotgun (WGS) entry which is preliminary data.</text>
</comment>
<evidence type="ECO:0000313" key="6">
    <source>
        <dbReference type="EMBL" id="KAH6589635.1"/>
    </source>
</evidence>
<evidence type="ECO:0000256" key="3">
    <source>
        <dbReference type="SAM" id="MobiDB-lite"/>
    </source>
</evidence>
<evidence type="ECO:0000259" key="4">
    <source>
        <dbReference type="PROSITE" id="PS50002"/>
    </source>
</evidence>
<dbReference type="InterPro" id="IPR027267">
    <property type="entry name" value="AH/BAR_dom_sf"/>
</dbReference>
<dbReference type="CDD" id="cd00174">
    <property type="entry name" value="SH3"/>
    <property type="match status" value="1"/>
</dbReference>
<organism evidence="6 7">
    <name type="scientific">Batrachochytrium salamandrivorans</name>
    <dbReference type="NCBI Taxonomy" id="1357716"/>
    <lineage>
        <taxon>Eukaryota</taxon>
        <taxon>Fungi</taxon>
        <taxon>Fungi incertae sedis</taxon>
        <taxon>Chytridiomycota</taxon>
        <taxon>Chytridiomycota incertae sedis</taxon>
        <taxon>Chytridiomycetes</taxon>
        <taxon>Rhizophydiales</taxon>
        <taxon>Rhizophydiales incertae sedis</taxon>
        <taxon>Batrachochytrium</taxon>
    </lineage>
</organism>
<dbReference type="SUPFAM" id="SSF103657">
    <property type="entry name" value="BAR/IMD domain-like"/>
    <property type="match status" value="1"/>
</dbReference>
<dbReference type="InterPro" id="IPR001452">
    <property type="entry name" value="SH3_domain"/>
</dbReference>
<dbReference type="PROSITE" id="PS50002">
    <property type="entry name" value="SH3"/>
    <property type="match status" value="1"/>
</dbReference>
<dbReference type="Gene3D" id="2.30.30.40">
    <property type="entry name" value="SH3 Domains"/>
    <property type="match status" value="1"/>
</dbReference>
<proteinExistence type="predicted"/>
<dbReference type="SMART" id="SM00721">
    <property type="entry name" value="BAR"/>
    <property type="match status" value="1"/>
</dbReference>
<protein>
    <recommendedName>
        <fullName evidence="8">SH3 domain-containing protein</fullName>
    </recommendedName>
</protein>
<keyword evidence="1 2" id="KW-0728">SH3 domain</keyword>
<feature type="region of interest" description="Disordered" evidence="3">
    <location>
        <begin position="296"/>
        <end position="316"/>
    </location>
</feature>
<dbReference type="EMBL" id="JAFCIX010000443">
    <property type="protein sequence ID" value="KAH6589635.1"/>
    <property type="molecule type" value="Genomic_DNA"/>
</dbReference>
<dbReference type="PANTHER" id="PTHR14167:SF116">
    <property type="entry name" value="CAP, ISOFORM AC"/>
    <property type="match status" value="1"/>
</dbReference>
<dbReference type="InterPro" id="IPR036028">
    <property type="entry name" value="SH3-like_dom_sf"/>
</dbReference>
<name>A0ABQ8F014_9FUNG</name>
<dbReference type="Pfam" id="PF00018">
    <property type="entry name" value="SH3_1"/>
    <property type="match status" value="1"/>
</dbReference>
<dbReference type="InterPro" id="IPR004148">
    <property type="entry name" value="BAR_dom"/>
</dbReference>
<dbReference type="SMART" id="SM00326">
    <property type="entry name" value="SH3"/>
    <property type="match status" value="1"/>
</dbReference>
<dbReference type="PRINTS" id="PR00452">
    <property type="entry name" value="SH3DOMAIN"/>
</dbReference>
<feature type="domain" description="BAR" evidence="5">
    <location>
        <begin position="19"/>
        <end position="243"/>
    </location>
</feature>
<evidence type="ECO:0000259" key="5">
    <source>
        <dbReference type="PROSITE" id="PS51021"/>
    </source>
</evidence>
<evidence type="ECO:0008006" key="8">
    <source>
        <dbReference type="Google" id="ProtNLM"/>
    </source>
</evidence>
<dbReference type="SUPFAM" id="SSF50044">
    <property type="entry name" value="SH3-domain"/>
    <property type="match status" value="1"/>
</dbReference>
<dbReference type="PROSITE" id="PS51021">
    <property type="entry name" value="BAR"/>
    <property type="match status" value="1"/>
</dbReference>
<feature type="domain" description="SH3" evidence="4">
    <location>
        <begin position="316"/>
        <end position="378"/>
    </location>
</feature>
<dbReference type="Gene3D" id="1.20.1270.60">
    <property type="entry name" value="Arfaptin homology (AH) domain/BAR domain"/>
    <property type="match status" value="1"/>
</dbReference>
<feature type="region of interest" description="Disordered" evidence="3">
    <location>
        <begin position="383"/>
        <end position="404"/>
    </location>
</feature>
<dbReference type="Proteomes" id="UP001648503">
    <property type="component" value="Unassembled WGS sequence"/>
</dbReference>
<dbReference type="Pfam" id="PF03114">
    <property type="entry name" value="BAR"/>
    <property type="match status" value="1"/>
</dbReference>
<evidence type="ECO:0000256" key="2">
    <source>
        <dbReference type="PROSITE-ProRule" id="PRU00192"/>
    </source>
</evidence>
<reference evidence="6 7" key="1">
    <citation type="submission" date="2021-02" db="EMBL/GenBank/DDBJ databases">
        <title>Variation within the Batrachochytrium salamandrivorans European outbreak.</title>
        <authorList>
            <person name="Kelly M."/>
            <person name="Pasmans F."/>
            <person name="Shea T.P."/>
            <person name="Munoz J.F."/>
            <person name="Carranza S."/>
            <person name="Cuomo C.A."/>
            <person name="Martel A."/>
        </authorList>
    </citation>
    <scope>NUCLEOTIDE SEQUENCE [LARGE SCALE GENOMIC DNA]</scope>
    <source>
        <strain evidence="6 7">AMFP18/2</strain>
    </source>
</reference>
<dbReference type="PANTHER" id="PTHR14167">
    <property type="entry name" value="SH3 DOMAIN-CONTAINING"/>
    <property type="match status" value="1"/>
</dbReference>
<accession>A0ABQ8F014</accession>
<dbReference type="InterPro" id="IPR050384">
    <property type="entry name" value="Endophilin_SH3RF"/>
</dbReference>
<keyword evidence="7" id="KW-1185">Reference proteome</keyword>